<accession>A0A9W8LFS7</accession>
<dbReference type="Proteomes" id="UP001140172">
    <property type="component" value="Unassembled WGS sequence"/>
</dbReference>
<evidence type="ECO:0000256" key="1">
    <source>
        <dbReference type="SAM" id="MobiDB-lite"/>
    </source>
</evidence>
<reference evidence="2" key="1">
    <citation type="submission" date="2022-07" db="EMBL/GenBank/DDBJ databases">
        <title>Phylogenomic reconstructions and comparative analyses of Kickxellomycotina fungi.</title>
        <authorList>
            <person name="Reynolds N.K."/>
            <person name="Stajich J.E."/>
            <person name="Barry K."/>
            <person name="Grigoriev I.V."/>
            <person name="Crous P."/>
            <person name="Smith M.E."/>
        </authorList>
    </citation>
    <scope>NUCLEOTIDE SEQUENCE</scope>
    <source>
        <strain evidence="2">BCRC 34489</strain>
    </source>
</reference>
<gene>
    <name evidence="2" type="ORF">GGI15_004600</name>
</gene>
<proteinExistence type="predicted"/>
<sequence length="268" mass="29493">MSQTFTFINKSGKLYGQTQVYAGAVFGFDLAAEYAPVFTLDVDRKGVLIKDIFYGGASMIGLLRGSEQSRVDFSGLNIKSKGERLSFGYTWLFTYPKSTRHTWKLDRKSRDLLYLEDSSSSKISGSFKRTLDDEKVEGRLTLNITPDLPMLMLLMLTLKLSLVRVQASDAKVPYAITEPGAVEAETERLEAVRAAAAAAAPAENDGEDRGEYVLERKSEASSSSQPLPQSSHSSQGSTANKGWFQRKFLSRSQSKIESDSAAGLQQSE</sequence>
<keyword evidence="3" id="KW-1185">Reference proteome</keyword>
<evidence type="ECO:0000313" key="2">
    <source>
        <dbReference type="EMBL" id="KAJ2777150.1"/>
    </source>
</evidence>
<feature type="compositionally biased region" description="Low complexity" evidence="1">
    <location>
        <begin position="220"/>
        <end position="237"/>
    </location>
</feature>
<organism evidence="2 3">
    <name type="scientific">Coemansia interrupta</name>
    <dbReference type="NCBI Taxonomy" id="1126814"/>
    <lineage>
        <taxon>Eukaryota</taxon>
        <taxon>Fungi</taxon>
        <taxon>Fungi incertae sedis</taxon>
        <taxon>Zoopagomycota</taxon>
        <taxon>Kickxellomycotina</taxon>
        <taxon>Kickxellomycetes</taxon>
        <taxon>Kickxellales</taxon>
        <taxon>Kickxellaceae</taxon>
        <taxon>Coemansia</taxon>
    </lineage>
</organism>
<dbReference type="OrthoDB" id="5532863at2759"/>
<feature type="region of interest" description="Disordered" evidence="1">
    <location>
        <begin position="195"/>
        <end position="240"/>
    </location>
</feature>
<comment type="caution">
    <text evidence="2">The sequence shown here is derived from an EMBL/GenBank/DDBJ whole genome shotgun (WGS) entry which is preliminary data.</text>
</comment>
<protein>
    <submittedName>
        <fullName evidence="2">Uncharacterized protein</fullName>
    </submittedName>
</protein>
<feature type="compositionally biased region" description="Basic and acidic residues" evidence="1">
    <location>
        <begin position="207"/>
        <end position="219"/>
    </location>
</feature>
<evidence type="ECO:0000313" key="3">
    <source>
        <dbReference type="Proteomes" id="UP001140172"/>
    </source>
</evidence>
<name>A0A9W8LFS7_9FUNG</name>
<dbReference type="EMBL" id="JANBUM010000437">
    <property type="protein sequence ID" value="KAJ2777150.1"/>
    <property type="molecule type" value="Genomic_DNA"/>
</dbReference>
<dbReference type="AlphaFoldDB" id="A0A9W8LFS7"/>